<organism evidence="6 7">
    <name type="scientific">Pseudaminobacter soli</name>
    <name type="common">ex Li et al. 2025</name>
    <dbReference type="NCBI Taxonomy" id="1295366"/>
    <lineage>
        <taxon>Bacteria</taxon>
        <taxon>Pseudomonadati</taxon>
        <taxon>Pseudomonadota</taxon>
        <taxon>Alphaproteobacteria</taxon>
        <taxon>Hyphomicrobiales</taxon>
        <taxon>Phyllobacteriaceae</taxon>
        <taxon>Pseudaminobacter</taxon>
    </lineage>
</organism>
<dbReference type="Gene3D" id="1.10.10.60">
    <property type="entry name" value="Homeodomain-like"/>
    <property type="match status" value="1"/>
</dbReference>
<proteinExistence type="predicted"/>
<dbReference type="GO" id="GO:0000976">
    <property type="term" value="F:transcription cis-regulatory region binding"/>
    <property type="evidence" value="ECO:0007669"/>
    <property type="project" value="TreeGrafter"/>
</dbReference>
<gene>
    <name evidence="6" type="ORF">C7I85_04755</name>
</gene>
<dbReference type="InterPro" id="IPR050109">
    <property type="entry name" value="HTH-type_TetR-like_transc_reg"/>
</dbReference>
<reference evidence="6 7" key="1">
    <citation type="submission" date="2018-03" db="EMBL/GenBank/DDBJ databases">
        <title>The draft genome of Mesorhizobium soli JCM 19897.</title>
        <authorList>
            <person name="Li L."/>
            <person name="Liu L."/>
            <person name="Liang L."/>
            <person name="Wang T."/>
            <person name="Zhang X."/>
        </authorList>
    </citation>
    <scope>NUCLEOTIDE SEQUENCE [LARGE SCALE GENOMIC DNA]</scope>
    <source>
        <strain evidence="6 7">JCM 19897</strain>
    </source>
</reference>
<name>A0A2P7SL01_9HYPH</name>
<evidence type="ECO:0000256" key="3">
    <source>
        <dbReference type="ARBA" id="ARBA00023163"/>
    </source>
</evidence>
<dbReference type="PANTHER" id="PTHR30055">
    <property type="entry name" value="HTH-TYPE TRANSCRIPTIONAL REGULATOR RUTR"/>
    <property type="match status" value="1"/>
</dbReference>
<dbReference type="AlphaFoldDB" id="A0A2P7SL01"/>
<evidence type="ECO:0000313" key="6">
    <source>
        <dbReference type="EMBL" id="PSJ63170.1"/>
    </source>
</evidence>
<sequence length="229" mass="24711">MTSMRRHQAQNGYPRGEETKAKIIRTSIALFGEEGFAGVSTREIANAAGVPPPSIQYYFGNKEGLYDACLEDIQASASAAVSPALEKVEELLAADATADRLIDGYCNVLESLADFLLGAPDAASRALFVAQLRAASSPPRKSEAKRAVGRRIQEGCAAVVSHISGHNLTDEEARMVCTMVNGQLFIIHVARGHVGELIGWDEITPARIESLKTVLRKQTTVILNSHRPK</sequence>
<keyword evidence="1" id="KW-0805">Transcription regulation</keyword>
<dbReference type="InterPro" id="IPR009057">
    <property type="entry name" value="Homeodomain-like_sf"/>
</dbReference>
<dbReference type="SUPFAM" id="SSF46689">
    <property type="entry name" value="Homeodomain-like"/>
    <property type="match status" value="1"/>
</dbReference>
<dbReference type="InterPro" id="IPR015292">
    <property type="entry name" value="Tscrpt_reg_YbiH_C"/>
</dbReference>
<protein>
    <submittedName>
        <fullName evidence="6">DUF1956 domain-containing protein</fullName>
    </submittedName>
</protein>
<dbReference type="OrthoDB" id="2356263at2"/>
<dbReference type="PANTHER" id="PTHR30055:SF234">
    <property type="entry name" value="HTH-TYPE TRANSCRIPTIONAL REGULATOR BETI"/>
    <property type="match status" value="1"/>
</dbReference>
<dbReference type="Pfam" id="PF09209">
    <property type="entry name" value="CecR_C"/>
    <property type="match status" value="1"/>
</dbReference>
<dbReference type="InterPro" id="IPR001647">
    <property type="entry name" value="HTH_TetR"/>
</dbReference>
<evidence type="ECO:0000256" key="2">
    <source>
        <dbReference type="ARBA" id="ARBA00023125"/>
    </source>
</evidence>
<evidence type="ECO:0000256" key="4">
    <source>
        <dbReference type="PROSITE-ProRule" id="PRU00335"/>
    </source>
</evidence>
<dbReference type="Proteomes" id="UP000240653">
    <property type="component" value="Unassembled WGS sequence"/>
</dbReference>
<keyword evidence="3" id="KW-0804">Transcription</keyword>
<dbReference type="Pfam" id="PF00440">
    <property type="entry name" value="TetR_N"/>
    <property type="match status" value="1"/>
</dbReference>
<feature type="domain" description="HTH tetR-type" evidence="5">
    <location>
        <begin position="17"/>
        <end position="77"/>
    </location>
</feature>
<evidence type="ECO:0000313" key="7">
    <source>
        <dbReference type="Proteomes" id="UP000240653"/>
    </source>
</evidence>
<dbReference type="RefSeq" id="WP_106722791.1">
    <property type="nucleotide sequence ID" value="NZ_PXYL01000002.1"/>
</dbReference>
<keyword evidence="2 4" id="KW-0238">DNA-binding</keyword>
<dbReference type="GO" id="GO:0003700">
    <property type="term" value="F:DNA-binding transcription factor activity"/>
    <property type="evidence" value="ECO:0007669"/>
    <property type="project" value="TreeGrafter"/>
</dbReference>
<evidence type="ECO:0000259" key="5">
    <source>
        <dbReference type="PROSITE" id="PS50977"/>
    </source>
</evidence>
<dbReference type="PROSITE" id="PS50977">
    <property type="entry name" value="HTH_TETR_2"/>
    <property type="match status" value="1"/>
</dbReference>
<feature type="DNA-binding region" description="H-T-H motif" evidence="4">
    <location>
        <begin position="40"/>
        <end position="59"/>
    </location>
</feature>
<dbReference type="EMBL" id="PXYL01000002">
    <property type="protein sequence ID" value="PSJ63170.1"/>
    <property type="molecule type" value="Genomic_DNA"/>
</dbReference>
<dbReference type="PRINTS" id="PR00455">
    <property type="entry name" value="HTHTETR"/>
</dbReference>
<comment type="caution">
    <text evidence="6">The sequence shown here is derived from an EMBL/GenBank/DDBJ whole genome shotgun (WGS) entry which is preliminary data.</text>
</comment>
<accession>A0A2P7SL01</accession>
<keyword evidence="7" id="KW-1185">Reference proteome</keyword>
<dbReference type="Gene3D" id="1.10.357.10">
    <property type="entry name" value="Tetracycline Repressor, domain 2"/>
    <property type="match status" value="1"/>
</dbReference>
<evidence type="ECO:0000256" key="1">
    <source>
        <dbReference type="ARBA" id="ARBA00023015"/>
    </source>
</evidence>